<dbReference type="PANTHER" id="PTHR21087">
    <property type="entry name" value="SHIKIMATE KINASE"/>
    <property type="match status" value="1"/>
</dbReference>
<evidence type="ECO:0000256" key="5">
    <source>
        <dbReference type="ARBA" id="ARBA00022679"/>
    </source>
</evidence>
<feature type="binding site" evidence="11">
    <location>
        <position position="36"/>
    </location>
    <ligand>
        <name>Mg(2+)</name>
        <dbReference type="ChEBI" id="CHEBI:18420"/>
    </ligand>
</feature>
<evidence type="ECO:0000256" key="12">
    <source>
        <dbReference type="SAM" id="MobiDB-lite"/>
    </source>
</evidence>
<feature type="binding site" evidence="11">
    <location>
        <position position="160"/>
    </location>
    <ligand>
        <name>substrate</name>
    </ligand>
</feature>
<keyword evidence="6 11" id="KW-0547">Nucleotide-binding</keyword>
<evidence type="ECO:0000256" key="7">
    <source>
        <dbReference type="ARBA" id="ARBA00022777"/>
    </source>
</evidence>
<comment type="function">
    <text evidence="11">Catalyzes the specific phosphorylation of the 3-hydroxyl group of shikimic acid using ATP as a cosubstrate.</text>
</comment>
<dbReference type="InterPro" id="IPR023000">
    <property type="entry name" value="Shikimate_kinase_CS"/>
</dbReference>
<keyword evidence="11" id="KW-0460">Magnesium</keyword>
<feature type="compositionally biased region" description="Pro residues" evidence="12">
    <location>
        <begin position="210"/>
        <end position="229"/>
    </location>
</feature>
<evidence type="ECO:0000256" key="8">
    <source>
        <dbReference type="ARBA" id="ARBA00022840"/>
    </source>
</evidence>
<dbReference type="Pfam" id="PF01202">
    <property type="entry name" value="SKI"/>
    <property type="match status" value="1"/>
</dbReference>
<feature type="binding site" evidence="11">
    <location>
        <position position="102"/>
    </location>
    <ligand>
        <name>substrate</name>
    </ligand>
</feature>
<dbReference type="InterPro" id="IPR000623">
    <property type="entry name" value="Shikimate_kinase/TSH1"/>
</dbReference>
<keyword evidence="7 11" id="KW-0418">Kinase</keyword>
<comment type="cofactor">
    <cofactor evidence="11">
        <name>Mg(2+)</name>
        <dbReference type="ChEBI" id="CHEBI:18420"/>
    </cofactor>
    <text evidence="11">Binds 1 Mg(2+) ion per subunit.</text>
</comment>
<evidence type="ECO:0000256" key="6">
    <source>
        <dbReference type="ARBA" id="ARBA00022741"/>
    </source>
</evidence>
<dbReference type="PROSITE" id="PS01128">
    <property type="entry name" value="SHIKIMATE_KINASE"/>
    <property type="match status" value="1"/>
</dbReference>
<feature type="binding site" evidence="11">
    <location>
        <begin position="32"/>
        <end position="37"/>
    </location>
    <ligand>
        <name>ATP</name>
        <dbReference type="ChEBI" id="CHEBI:30616"/>
    </ligand>
</feature>
<feature type="binding site" evidence="11">
    <location>
        <position position="140"/>
    </location>
    <ligand>
        <name>ATP</name>
        <dbReference type="ChEBI" id="CHEBI:30616"/>
    </ligand>
</feature>
<keyword evidence="5 11" id="KW-0808">Transferase</keyword>
<dbReference type="HAMAP" id="MF_00109">
    <property type="entry name" value="Shikimate_kinase"/>
    <property type="match status" value="1"/>
</dbReference>
<comment type="catalytic activity">
    <reaction evidence="10 11">
        <text>shikimate + ATP = 3-phosphoshikimate + ADP + H(+)</text>
        <dbReference type="Rhea" id="RHEA:13121"/>
        <dbReference type="ChEBI" id="CHEBI:15378"/>
        <dbReference type="ChEBI" id="CHEBI:30616"/>
        <dbReference type="ChEBI" id="CHEBI:36208"/>
        <dbReference type="ChEBI" id="CHEBI:145989"/>
        <dbReference type="ChEBI" id="CHEBI:456216"/>
        <dbReference type="EC" id="2.7.1.71"/>
    </reaction>
</comment>
<dbReference type="InterPro" id="IPR031322">
    <property type="entry name" value="Shikimate/glucono_kinase"/>
</dbReference>
<evidence type="ECO:0000256" key="1">
    <source>
        <dbReference type="ARBA" id="ARBA00004842"/>
    </source>
</evidence>
<evidence type="ECO:0000256" key="9">
    <source>
        <dbReference type="ARBA" id="ARBA00023141"/>
    </source>
</evidence>
<organism evidence="13 14">
    <name type="scientific">Brevibacterium pityocampae</name>
    <dbReference type="NCBI Taxonomy" id="506594"/>
    <lineage>
        <taxon>Bacteria</taxon>
        <taxon>Bacillati</taxon>
        <taxon>Actinomycetota</taxon>
        <taxon>Actinomycetes</taxon>
        <taxon>Micrococcales</taxon>
        <taxon>Brevibacteriaceae</taxon>
        <taxon>Brevibacterium</taxon>
    </lineage>
</organism>
<feature type="binding site" evidence="11">
    <location>
        <position position="54"/>
    </location>
    <ligand>
        <name>substrate</name>
    </ligand>
</feature>
<dbReference type="CDD" id="cd00464">
    <property type="entry name" value="SK"/>
    <property type="match status" value="1"/>
</dbReference>
<dbReference type="InterPro" id="IPR027417">
    <property type="entry name" value="P-loop_NTPase"/>
</dbReference>
<dbReference type="PANTHER" id="PTHR21087:SF16">
    <property type="entry name" value="SHIKIMATE KINASE 1, CHLOROPLASTIC"/>
    <property type="match status" value="1"/>
</dbReference>
<gene>
    <name evidence="11" type="primary">aroK</name>
    <name evidence="13" type="ORF">GCM10023167_22600</name>
</gene>
<protein>
    <recommendedName>
        <fullName evidence="3 11">Shikimate kinase</fullName>
        <shortName evidence="11">SK</shortName>
        <ecNumber evidence="3 11">2.7.1.71</ecNumber>
    </recommendedName>
</protein>
<comment type="subcellular location">
    <subcellularLocation>
        <location evidence="11">Cytoplasm</location>
    </subcellularLocation>
</comment>
<keyword evidence="14" id="KW-1185">Reference proteome</keyword>
<feature type="binding site" evidence="11">
    <location>
        <position position="77"/>
    </location>
    <ligand>
        <name>substrate</name>
    </ligand>
</feature>
<feature type="region of interest" description="Disordered" evidence="12">
    <location>
        <begin position="201"/>
        <end position="229"/>
    </location>
</feature>
<evidence type="ECO:0000256" key="10">
    <source>
        <dbReference type="ARBA" id="ARBA00048567"/>
    </source>
</evidence>
<evidence type="ECO:0000313" key="13">
    <source>
        <dbReference type="EMBL" id="GAA4393522.1"/>
    </source>
</evidence>
<accession>A0ABP8JNA7</accession>
<comment type="subunit">
    <text evidence="11">Monomer.</text>
</comment>
<dbReference type="RefSeq" id="WP_247424924.1">
    <property type="nucleotide sequence ID" value="NZ_BAABGL010000018.1"/>
</dbReference>
<evidence type="ECO:0000256" key="3">
    <source>
        <dbReference type="ARBA" id="ARBA00012154"/>
    </source>
</evidence>
<comment type="caution">
    <text evidence="11">Lacks conserved residue(s) required for the propagation of feature annotation.</text>
</comment>
<evidence type="ECO:0000313" key="14">
    <source>
        <dbReference type="Proteomes" id="UP001500642"/>
    </source>
</evidence>
<evidence type="ECO:0000256" key="4">
    <source>
        <dbReference type="ARBA" id="ARBA00022605"/>
    </source>
</evidence>
<sequence length="229" mass="24445">MTASEQPLPRPVPPLRPVPAAESRIALVGPPAAGKSTIGRLLGDRLGLPMTDTDAEITSRHGPIPEIFAERGEARFREIEREVVRRCLRRLLDRPGVVSLGGGAILNPGTRAQLLHPAIRVVSIEIDTATAAARLHGSQRPLLAGDEDPVRRWEALLAERAPLYRGVATLTVSATSGPPSTVVNRIVDLLTGLERAEEYARFAAAHPEADPPPCAGDGPAPPPNESRRP</sequence>
<evidence type="ECO:0000256" key="2">
    <source>
        <dbReference type="ARBA" id="ARBA00006997"/>
    </source>
</evidence>
<comment type="pathway">
    <text evidence="1 11">Metabolic intermediate biosynthesis; chorismate biosynthesis; chorismate from D-erythrose 4-phosphate and phosphoenolpyruvate: step 5/7.</text>
</comment>
<dbReference type="SUPFAM" id="SSF52540">
    <property type="entry name" value="P-loop containing nucleoside triphosphate hydrolases"/>
    <property type="match status" value="1"/>
</dbReference>
<keyword evidence="11" id="KW-0479">Metal-binding</keyword>
<dbReference type="PRINTS" id="PR01100">
    <property type="entry name" value="SHIKIMTKNASE"/>
</dbReference>
<reference evidence="14" key="1">
    <citation type="journal article" date="2019" name="Int. J. Syst. Evol. Microbiol.">
        <title>The Global Catalogue of Microorganisms (GCM) 10K type strain sequencing project: providing services to taxonomists for standard genome sequencing and annotation.</title>
        <authorList>
            <consortium name="The Broad Institute Genomics Platform"/>
            <consortium name="The Broad Institute Genome Sequencing Center for Infectious Disease"/>
            <person name="Wu L."/>
            <person name="Ma J."/>
        </authorList>
    </citation>
    <scope>NUCLEOTIDE SEQUENCE [LARGE SCALE GENOMIC DNA]</scope>
    <source>
        <strain evidence="14">JCM 17808</strain>
    </source>
</reference>
<comment type="similarity">
    <text evidence="2 11">Belongs to the shikimate kinase family.</text>
</comment>
<dbReference type="EMBL" id="BAABGL010000018">
    <property type="protein sequence ID" value="GAA4393522.1"/>
    <property type="molecule type" value="Genomic_DNA"/>
</dbReference>
<dbReference type="EC" id="2.7.1.71" evidence="3 11"/>
<proteinExistence type="inferred from homology"/>
<comment type="caution">
    <text evidence="13">The sequence shown here is derived from an EMBL/GenBank/DDBJ whole genome shotgun (WGS) entry which is preliminary data.</text>
</comment>
<keyword evidence="11" id="KW-0963">Cytoplasm</keyword>
<evidence type="ECO:0000256" key="11">
    <source>
        <dbReference type="HAMAP-Rule" id="MF_00109"/>
    </source>
</evidence>
<keyword evidence="4 11" id="KW-0028">Amino-acid biosynthesis</keyword>
<name>A0ABP8JNA7_9MICO</name>
<keyword evidence="8 11" id="KW-0067">ATP-binding</keyword>
<dbReference type="Gene3D" id="3.40.50.300">
    <property type="entry name" value="P-loop containing nucleotide triphosphate hydrolases"/>
    <property type="match status" value="1"/>
</dbReference>
<dbReference type="Proteomes" id="UP001500642">
    <property type="component" value="Unassembled WGS sequence"/>
</dbReference>
<keyword evidence="9 11" id="KW-0057">Aromatic amino acid biosynthesis</keyword>